<accession>A0A917AWC1</accession>
<dbReference type="RefSeq" id="WP_188389696.1">
    <property type="nucleotide sequence ID" value="NZ_BMFK01000004.1"/>
</dbReference>
<reference evidence="4" key="2">
    <citation type="submission" date="2020-09" db="EMBL/GenBank/DDBJ databases">
        <authorList>
            <person name="Sun Q."/>
            <person name="Zhou Y."/>
        </authorList>
    </citation>
    <scope>NUCLEOTIDE SEQUENCE</scope>
    <source>
        <strain evidence="4">CGMCC 1.12698</strain>
    </source>
</reference>
<dbReference type="Gene3D" id="3.60.21.10">
    <property type="match status" value="1"/>
</dbReference>
<name>A0A917AWC1_9BACI</name>
<evidence type="ECO:0000259" key="3">
    <source>
        <dbReference type="SMART" id="SM00854"/>
    </source>
</evidence>
<keyword evidence="2" id="KW-0472">Membrane</keyword>
<dbReference type="Proteomes" id="UP000605259">
    <property type="component" value="Unassembled WGS sequence"/>
</dbReference>
<dbReference type="CDD" id="cd07381">
    <property type="entry name" value="MPP_CapA"/>
    <property type="match status" value="1"/>
</dbReference>
<comment type="caution">
    <text evidence="4">The sequence shown here is derived from an EMBL/GenBank/DDBJ whole genome shotgun (WGS) entry which is preliminary data.</text>
</comment>
<dbReference type="EMBL" id="BMFK01000004">
    <property type="protein sequence ID" value="GGE81668.1"/>
    <property type="molecule type" value="Genomic_DNA"/>
</dbReference>
<keyword evidence="5" id="KW-1185">Reference proteome</keyword>
<gene>
    <name evidence="4" type="ORF">GCM10007140_34150</name>
</gene>
<dbReference type="AlphaFoldDB" id="A0A917AWC1"/>
<dbReference type="InterPro" id="IPR029052">
    <property type="entry name" value="Metallo-depent_PP-like"/>
</dbReference>
<keyword evidence="2" id="KW-0812">Transmembrane</keyword>
<keyword evidence="2" id="KW-1133">Transmembrane helix</keyword>
<dbReference type="InterPro" id="IPR052169">
    <property type="entry name" value="CW_Biosynth-Accessory"/>
</dbReference>
<protein>
    <recommendedName>
        <fullName evidence="3">Capsule synthesis protein CapA domain-containing protein</fullName>
    </recommendedName>
</protein>
<dbReference type="SUPFAM" id="SSF56300">
    <property type="entry name" value="Metallo-dependent phosphatases"/>
    <property type="match status" value="1"/>
</dbReference>
<sequence length="386" mass="43623">MKHPTLKWLILTLIILSAIIYMYIKKQDSQSSAEATTKQEESTETKTKQEESTVTLAAVGDVLIHSRLYIDAQQADGTYNFHPMFEEVKPFLTQADITIANQESVVGGSEIGISSYPSFNSPYEVADAMKDAGIDIVSLANNHTLDRGEKAIRNALAYWKSLDVLTIGSHTSFEDAKRIPTLKKNDITFSFLNYTYGTNGIRVPKGKEYLVNYIDETKMKHDIQQAKTQSDVVVVALHFGKEYENIPNKEQQKLAQYLADEGVHIILGSHAHVLQPPAFLTGKNGNKTYITYSMGNFLAAQTDGFDDRYTGGIFNIRVTKKEVDGKQIIELTDSSFIPTYITNEQENNYRIRPLESIPQEELPQKEQISSYLKDHMPQYMEELKIE</sequence>
<reference evidence="4" key="1">
    <citation type="journal article" date="2014" name="Int. J. Syst. Evol. Microbiol.">
        <title>Complete genome sequence of Corynebacterium casei LMG S-19264T (=DSM 44701T), isolated from a smear-ripened cheese.</title>
        <authorList>
            <consortium name="US DOE Joint Genome Institute (JGI-PGF)"/>
            <person name="Walter F."/>
            <person name="Albersmeier A."/>
            <person name="Kalinowski J."/>
            <person name="Ruckert C."/>
        </authorList>
    </citation>
    <scope>NUCLEOTIDE SEQUENCE</scope>
    <source>
        <strain evidence="4">CGMCC 1.12698</strain>
    </source>
</reference>
<evidence type="ECO:0000256" key="1">
    <source>
        <dbReference type="ARBA" id="ARBA00005662"/>
    </source>
</evidence>
<evidence type="ECO:0000313" key="5">
    <source>
        <dbReference type="Proteomes" id="UP000605259"/>
    </source>
</evidence>
<comment type="similarity">
    <text evidence="1">Belongs to the CapA family.</text>
</comment>
<dbReference type="PANTHER" id="PTHR33393">
    <property type="entry name" value="POLYGLUTAMINE SYNTHESIS ACCESSORY PROTEIN RV0574C-RELATED"/>
    <property type="match status" value="1"/>
</dbReference>
<dbReference type="SMART" id="SM00854">
    <property type="entry name" value="PGA_cap"/>
    <property type="match status" value="1"/>
</dbReference>
<evidence type="ECO:0000256" key="2">
    <source>
        <dbReference type="SAM" id="Phobius"/>
    </source>
</evidence>
<dbReference type="InterPro" id="IPR019079">
    <property type="entry name" value="Capsule_synth_CapA"/>
</dbReference>
<dbReference type="PANTHER" id="PTHR33393:SF12">
    <property type="entry name" value="CAPSULE BIOSYNTHESIS PROTEIN CAPA"/>
    <property type="match status" value="1"/>
</dbReference>
<organism evidence="4 5">
    <name type="scientific">Priestia taiwanensis</name>
    <dbReference type="NCBI Taxonomy" id="1347902"/>
    <lineage>
        <taxon>Bacteria</taxon>
        <taxon>Bacillati</taxon>
        <taxon>Bacillota</taxon>
        <taxon>Bacilli</taxon>
        <taxon>Bacillales</taxon>
        <taxon>Bacillaceae</taxon>
        <taxon>Priestia</taxon>
    </lineage>
</organism>
<evidence type="ECO:0000313" key="4">
    <source>
        <dbReference type="EMBL" id="GGE81668.1"/>
    </source>
</evidence>
<proteinExistence type="inferred from homology"/>
<feature type="transmembrane region" description="Helical" evidence="2">
    <location>
        <begin position="6"/>
        <end position="24"/>
    </location>
</feature>
<feature type="domain" description="Capsule synthesis protein CapA" evidence="3">
    <location>
        <begin position="55"/>
        <end position="301"/>
    </location>
</feature>
<dbReference type="Pfam" id="PF09587">
    <property type="entry name" value="PGA_cap"/>
    <property type="match status" value="1"/>
</dbReference>